<comment type="caution">
    <text evidence="3">The sequence shown here is derived from an EMBL/GenBank/DDBJ whole genome shotgun (WGS) entry which is preliminary data.</text>
</comment>
<reference evidence="3 4" key="1">
    <citation type="submission" date="2024-05" db="EMBL/GenBank/DDBJ databases">
        <title>Genome sequencing and assembly of Indian major carp, Cirrhinus mrigala (Hamilton, 1822).</title>
        <authorList>
            <person name="Mohindra V."/>
            <person name="Chowdhury L.M."/>
            <person name="Lal K."/>
            <person name="Jena J.K."/>
        </authorList>
    </citation>
    <scope>NUCLEOTIDE SEQUENCE [LARGE SCALE GENOMIC DNA]</scope>
    <source>
        <strain evidence="3">CM1030</strain>
        <tissue evidence="3">Blood</tissue>
    </source>
</reference>
<dbReference type="PANTHER" id="PTHR11199:SF3">
    <property type="entry name" value="COHESIN SUBUNIT SA-2"/>
    <property type="match status" value="1"/>
</dbReference>
<comment type="similarity">
    <text evidence="1">Belongs to the SCC3 family.</text>
</comment>
<evidence type="ECO:0000259" key="2">
    <source>
        <dbReference type="Pfam" id="PF24571"/>
    </source>
</evidence>
<dbReference type="PANTHER" id="PTHR11199">
    <property type="entry name" value="STROMAL ANTIGEN"/>
    <property type="match status" value="1"/>
</dbReference>
<sequence>HLDALLRQVRDVVEKHTDTDVLEACSMTFHALCNEEFTIYNRVDIVRSQMLDEQIDKFHRLLEDVLQE</sequence>
<dbReference type="AlphaFoldDB" id="A0ABD0R7K7"/>
<name>A0ABD0R7K7_CIRMR</name>
<dbReference type="EMBL" id="JAMKFB020000005">
    <property type="protein sequence ID" value="KAL0193711.1"/>
    <property type="molecule type" value="Genomic_DNA"/>
</dbReference>
<feature type="non-terminal residue" evidence="3">
    <location>
        <position position="1"/>
    </location>
</feature>
<accession>A0ABD0R7K7</accession>
<feature type="domain" description="Cohesin subunit SCC3/SA HEAT-repeats" evidence="2">
    <location>
        <begin position="1"/>
        <end position="68"/>
    </location>
</feature>
<gene>
    <name evidence="3" type="ORF">M9458_012007</name>
</gene>
<proteinExistence type="inferred from homology"/>
<feature type="non-terminal residue" evidence="3">
    <location>
        <position position="68"/>
    </location>
</feature>
<evidence type="ECO:0000313" key="3">
    <source>
        <dbReference type="EMBL" id="KAL0193711.1"/>
    </source>
</evidence>
<dbReference type="InterPro" id="IPR056396">
    <property type="entry name" value="HEAT_SCC3-SA"/>
</dbReference>
<organism evidence="3 4">
    <name type="scientific">Cirrhinus mrigala</name>
    <name type="common">Mrigala</name>
    <dbReference type="NCBI Taxonomy" id="683832"/>
    <lineage>
        <taxon>Eukaryota</taxon>
        <taxon>Metazoa</taxon>
        <taxon>Chordata</taxon>
        <taxon>Craniata</taxon>
        <taxon>Vertebrata</taxon>
        <taxon>Euteleostomi</taxon>
        <taxon>Actinopterygii</taxon>
        <taxon>Neopterygii</taxon>
        <taxon>Teleostei</taxon>
        <taxon>Ostariophysi</taxon>
        <taxon>Cypriniformes</taxon>
        <taxon>Cyprinidae</taxon>
        <taxon>Labeoninae</taxon>
        <taxon>Labeonini</taxon>
        <taxon>Cirrhinus</taxon>
    </lineage>
</organism>
<keyword evidence="4" id="KW-1185">Reference proteome</keyword>
<dbReference type="Pfam" id="PF24571">
    <property type="entry name" value="HEAT_SCC3-SA"/>
    <property type="match status" value="1"/>
</dbReference>
<dbReference type="Proteomes" id="UP001529510">
    <property type="component" value="Unassembled WGS sequence"/>
</dbReference>
<protein>
    <recommendedName>
        <fullName evidence="2">Cohesin subunit SCC3/SA HEAT-repeats domain-containing protein</fullName>
    </recommendedName>
</protein>
<evidence type="ECO:0000256" key="1">
    <source>
        <dbReference type="ARBA" id="ARBA00005486"/>
    </source>
</evidence>
<evidence type="ECO:0000313" key="4">
    <source>
        <dbReference type="Proteomes" id="UP001529510"/>
    </source>
</evidence>
<dbReference type="InterPro" id="IPR039662">
    <property type="entry name" value="Cohesin_Scc3/SA"/>
</dbReference>